<dbReference type="EMBL" id="SLUI01000013">
    <property type="protein sequence ID" value="TCL35179.1"/>
    <property type="molecule type" value="Genomic_DNA"/>
</dbReference>
<gene>
    <name evidence="1" type="ORF">EV210_11319</name>
</gene>
<protein>
    <submittedName>
        <fullName evidence="1">Putative membrane-anchored protein</fullName>
    </submittedName>
</protein>
<dbReference type="InterPro" id="IPR025833">
    <property type="entry name" value="GDYXXLXY"/>
</dbReference>
<comment type="caution">
    <text evidence="1">The sequence shown here is derived from an EMBL/GenBank/DDBJ whole genome shotgun (WGS) entry which is preliminary data.</text>
</comment>
<reference evidence="1 2" key="1">
    <citation type="submission" date="2019-03" db="EMBL/GenBank/DDBJ databases">
        <title>Genomic Encyclopedia of Type Strains, Phase IV (KMG-IV): sequencing the most valuable type-strain genomes for metagenomic binning, comparative biology and taxonomic classification.</title>
        <authorList>
            <person name="Goeker M."/>
        </authorList>
    </citation>
    <scope>NUCLEOTIDE SEQUENCE [LARGE SCALE GENOMIC DNA]</scope>
    <source>
        <strain evidence="1 2">DSM 15969</strain>
    </source>
</reference>
<accession>A0A4R1PW71</accession>
<evidence type="ECO:0000313" key="2">
    <source>
        <dbReference type="Proteomes" id="UP000295063"/>
    </source>
</evidence>
<name>A0A4R1PW71_9FIRM</name>
<dbReference type="Pfam" id="PF14345">
    <property type="entry name" value="GDYXXLXY"/>
    <property type="match status" value="1"/>
</dbReference>
<dbReference type="RefSeq" id="WP_132082598.1">
    <property type="nucleotide sequence ID" value="NZ_DAMAKO010000004.1"/>
</dbReference>
<dbReference type="AlphaFoldDB" id="A0A4R1PW71"/>
<sequence length="181" mass="20873">MMLRNKRAMLLFSIVAILQLLVPLYMVWHWENVLNTGRPFYWETAPVDPYDMLKGRYVDLGFKEQKGKILDDARLEYGQKAFAVVAEQDGKTVITGISIRQPQDDAFVRVTVQYIENGIAHVSLPFRRYYLPEELAPAAERAYQKSAGKDGRALIRMKDGYGVVEQLYIGNQTIYEYLQSQ</sequence>
<organism evidence="1 2">
    <name type="scientific">Anaerospora hongkongensis</name>
    <dbReference type="NCBI Taxonomy" id="244830"/>
    <lineage>
        <taxon>Bacteria</taxon>
        <taxon>Bacillati</taxon>
        <taxon>Bacillota</taxon>
        <taxon>Negativicutes</taxon>
        <taxon>Selenomonadales</taxon>
        <taxon>Sporomusaceae</taxon>
        <taxon>Anaerospora</taxon>
    </lineage>
</organism>
<proteinExistence type="predicted"/>
<dbReference type="Proteomes" id="UP000295063">
    <property type="component" value="Unassembled WGS sequence"/>
</dbReference>
<dbReference type="OrthoDB" id="4868247at2"/>
<evidence type="ECO:0000313" key="1">
    <source>
        <dbReference type="EMBL" id="TCL35179.1"/>
    </source>
</evidence>
<keyword evidence="2" id="KW-1185">Reference proteome</keyword>